<keyword evidence="2" id="KW-0732">Signal</keyword>
<dbReference type="SUPFAM" id="SSF50985">
    <property type="entry name" value="RCC1/BLIP-II"/>
    <property type="match status" value="2"/>
</dbReference>
<evidence type="ECO:0000313" key="4">
    <source>
        <dbReference type="EMBL" id="MDT6984343.1"/>
    </source>
</evidence>
<comment type="caution">
    <text evidence="4">The sequence shown here is derived from an EMBL/GenBank/DDBJ whole genome shotgun (WGS) entry which is preliminary data.</text>
</comment>
<evidence type="ECO:0000313" key="5">
    <source>
        <dbReference type="Proteomes" id="UP001249760"/>
    </source>
</evidence>
<dbReference type="InterPro" id="IPR000408">
    <property type="entry name" value="Reg_chr_condens"/>
</dbReference>
<gene>
    <name evidence="4" type="ORF">QNO04_12815</name>
</gene>
<evidence type="ECO:0000256" key="1">
    <source>
        <dbReference type="ARBA" id="ARBA00022737"/>
    </source>
</evidence>
<reference evidence="4 5" key="1">
    <citation type="submission" date="2023-05" db="EMBL/GenBank/DDBJ databases">
        <title>Streptomyces fuscus sp. nov., a brown-black pigment producing actinomyces isolated from dry sand of Sea duck farm.</title>
        <authorList>
            <person name="Xie J."/>
            <person name="Shen N."/>
        </authorList>
    </citation>
    <scope>NUCLEOTIDE SEQUENCE [LARGE SCALE GENOMIC DNA]</scope>
    <source>
        <strain evidence="4 5">CGMCC 4.1745</strain>
    </source>
</reference>
<dbReference type="InterPro" id="IPR058923">
    <property type="entry name" value="RCC1-like_dom"/>
</dbReference>
<dbReference type="PROSITE" id="PS50012">
    <property type="entry name" value="RCC1_3"/>
    <property type="match status" value="3"/>
</dbReference>
<keyword evidence="1" id="KW-0677">Repeat</keyword>
<feature type="chain" id="PRO_5047455026" evidence="2">
    <location>
        <begin position="26"/>
        <end position="393"/>
    </location>
</feature>
<feature type="domain" description="RCC1-like" evidence="3">
    <location>
        <begin position="75"/>
        <end position="375"/>
    </location>
</feature>
<proteinExistence type="predicted"/>
<dbReference type="RefSeq" id="WP_394310783.1">
    <property type="nucleotide sequence ID" value="NZ_JASKMA010000008.1"/>
</dbReference>
<dbReference type="PANTHER" id="PTHR22870:SF408">
    <property type="entry name" value="OS09G0560450 PROTEIN"/>
    <property type="match status" value="1"/>
</dbReference>
<evidence type="ECO:0000259" key="3">
    <source>
        <dbReference type="Pfam" id="PF25390"/>
    </source>
</evidence>
<dbReference type="Proteomes" id="UP001249760">
    <property type="component" value="Unassembled WGS sequence"/>
</dbReference>
<dbReference type="Gene3D" id="2.130.10.30">
    <property type="entry name" value="Regulator of chromosome condensation 1/beta-lactamase-inhibitor protein II"/>
    <property type="match status" value="2"/>
</dbReference>
<dbReference type="InterPro" id="IPR051210">
    <property type="entry name" value="Ub_ligase/GEF_domain"/>
</dbReference>
<organism evidence="4 5">
    <name type="scientific">Streptomyces lusitanus</name>
    <dbReference type="NCBI Taxonomy" id="68232"/>
    <lineage>
        <taxon>Bacteria</taxon>
        <taxon>Bacillati</taxon>
        <taxon>Actinomycetota</taxon>
        <taxon>Actinomycetes</taxon>
        <taxon>Kitasatosporales</taxon>
        <taxon>Streptomycetaceae</taxon>
        <taxon>Streptomyces</taxon>
    </lineage>
</organism>
<feature type="signal peptide" evidence="2">
    <location>
        <begin position="1"/>
        <end position="25"/>
    </location>
</feature>
<keyword evidence="5" id="KW-1185">Reference proteome</keyword>
<protein>
    <submittedName>
        <fullName evidence="4">RCC1 repeat domain-containing protein</fullName>
    </submittedName>
</protein>
<evidence type="ECO:0000256" key="2">
    <source>
        <dbReference type="SAM" id="SignalP"/>
    </source>
</evidence>
<dbReference type="InterPro" id="IPR009091">
    <property type="entry name" value="RCC1/BLIP-II"/>
</dbReference>
<dbReference type="EMBL" id="JASKMA010000008">
    <property type="protein sequence ID" value="MDT6984343.1"/>
    <property type="molecule type" value="Genomic_DNA"/>
</dbReference>
<sequence>MAGVLWLRAVVAGAAVLSLAGCSKADLAVLKAPACPEGSAARPERQEVRPSGTVWAWAPPFQAPEGTPGEGPVPGLTDVVSIADSGYTVVAVRADGTVWSYGTNVDGSLGHGSRERHYLAVPRQVTGIGPAHAVYSSGPTFYVVLRDGTVMAWGADRFLVRAGKREGYDGVTRPEPVPGVKGVAAMGPGALNAFALRDDGRVLGWGVNLTDVLGDRDSTRLTTVDGVRGVVDVASAGGAVVAATADGRVCAWGGNAHGLLGVEPRGGQSGRPVLVGGLKDVVQVAGGSDVAYALDRDGTVRAWGRGASGALGDGDRSDHTSARPVRVDGLPEIRRIAAHGLTGYAIDTSGGLWAWGSGLMLGDHAPRTARPVRIPLPGPALDVSGHHAIVGAE</sequence>
<dbReference type="PANTHER" id="PTHR22870">
    <property type="entry name" value="REGULATOR OF CHROMOSOME CONDENSATION"/>
    <property type="match status" value="1"/>
</dbReference>
<name>A0ABU3JQW5_9ACTN</name>
<dbReference type="Pfam" id="PF25390">
    <property type="entry name" value="WD40_RLD"/>
    <property type="match status" value="1"/>
</dbReference>
<accession>A0ABU3JQW5</accession>